<evidence type="ECO:0000256" key="3">
    <source>
        <dbReference type="ARBA" id="ARBA00022723"/>
    </source>
</evidence>
<keyword evidence="2" id="KW-0963">Cytoplasm</keyword>
<feature type="non-terminal residue" evidence="10">
    <location>
        <position position="1"/>
    </location>
</feature>
<dbReference type="SMART" id="SM00291">
    <property type="entry name" value="ZnF_ZZ"/>
    <property type="match status" value="1"/>
</dbReference>
<dbReference type="PANTHER" id="PTHR12268:SF14">
    <property type="entry name" value="DYSTROPHIN-1"/>
    <property type="match status" value="1"/>
</dbReference>
<dbReference type="GO" id="GO:0008270">
    <property type="term" value="F:zinc ion binding"/>
    <property type="evidence" value="ECO:0007669"/>
    <property type="project" value="UniProtKB-KW"/>
</dbReference>
<sequence>SPAICDVCGIYPIVDIRYKCLQCPDFDLCERCYNLPSIYRSIKGHTAHHNMLEMIE</sequence>
<evidence type="ECO:0000313" key="10">
    <source>
        <dbReference type="EMBL" id="CAF4300784.1"/>
    </source>
</evidence>
<keyword evidence="6" id="KW-0106">Calcium</keyword>
<evidence type="ECO:0000256" key="5">
    <source>
        <dbReference type="ARBA" id="ARBA00022833"/>
    </source>
</evidence>
<dbReference type="Pfam" id="PF00569">
    <property type="entry name" value="ZZ"/>
    <property type="match status" value="1"/>
</dbReference>
<dbReference type="InterPro" id="IPR000433">
    <property type="entry name" value="Znf_ZZ"/>
</dbReference>
<dbReference type="AlphaFoldDB" id="A0A820HYV4"/>
<gene>
    <name evidence="10" type="ORF">OTI717_LOCUS42040</name>
</gene>
<keyword evidence="3" id="KW-0479">Metal-binding</keyword>
<comment type="caution">
    <text evidence="10">The sequence shown here is derived from an EMBL/GenBank/DDBJ whole genome shotgun (WGS) entry which is preliminary data.</text>
</comment>
<reference evidence="10" key="1">
    <citation type="submission" date="2021-02" db="EMBL/GenBank/DDBJ databases">
        <authorList>
            <person name="Nowell W R."/>
        </authorList>
    </citation>
    <scope>NUCLEOTIDE SEQUENCE</scope>
</reference>
<accession>A0A820HYV4</accession>
<dbReference type="PROSITE" id="PS01357">
    <property type="entry name" value="ZF_ZZ_1"/>
    <property type="match status" value="1"/>
</dbReference>
<name>A0A820HYV4_9BILA</name>
<dbReference type="EMBL" id="CAJOAX010047038">
    <property type="protein sequence ID" value="CAF4300784.1"/>
    <property type="molecule type" value="Genomic_DNA"/>
</dbReference>
<comment type="subcellular location">
    <subcellularLocation>
        <location evidence="1">Cytoplasm</location>
        <location evidence="1">Cytoskeleton</location>
    </subcellularLocation>
</comment>
<dbReference type="SUPFAM" id="SSF57850">
    <property type="entry name" value="RING/U-box"/>
    <property type="match status" value="1"/>
</dbReference>
<keyword evidence="4 8" id="KW-0863">Zinc-finger</keyword>
<feature type="domain" description="ZZ-type" evidence="9">
    <location>
        <begin position="1"/>
        <end position="56"/>
    </location>
</feature>
<protein>
    <recommendedName>
        <fullName evidence="9">ZZ-type domain-containing protein</fullName>
    </recommendedName>
</protein>
<evidence type="ECO:0000256" key="6">
    <source>
        <dbReference type="ARBA" id="ARBA00022837"/>
    </source>
</evidence>
<keyword evidence="5" id="KW-0862">Zinc</keyword>
<proteinExistence type="predicted"/>
<evidence type="ECO:0000256" key="4">
    <source>
        <dbReference type="ARBA" id="ARBA00022771"/>
    </source>
</evidence>
<evidence type="ECO:0000256" key="1">
    <source>
        <dbReference type="ARBA" id="ARBA00004245"/>
    </source>
</evidence>
<evidence type="ECO:0000256" key="2">
    <source>
        <dbReference type="ARBA" id="ARBA00022490"/>
    </source>
</evidence>
<organism evidence="10 11">
    <name type="scientific">Rotaria sordida</name>
    <dbReference type="NCBI Taxonomy" id="392033"/>
    <lineage>
        <taxon>Eukaryota</taxon>
        <taxon>Metazoa</taxon>
        <taxon>Spiralia</taxon>
        <taxon>Gnathifera</taxon>
        <taxon>Rotifera</taxon>
        <taxon>Eurotatoria</taxon>
        <taxon>Bdelloidea</taxon>
        <taxon>Philodinida</taxon>
        <taxon>Philodinidae</taxon>
        <taxon>Rotaria</taxon>
    </lineage>
</organism>
<dbReference type="PROSITE" id="PS50135">
    <property type="entry name" value="ZF_ZZ_2"/>
    <property type="match status" value="1"/>
</dbReference>
<dbReference type="Proteomes" id="UP000663823">
    <property type="component" value="Unassembled WGS sequence"/>
</dbReference>
<evidence type="ECO:0000313" key="11">
    <source>
        <dbReference type="Proteomes" id="UP000663823"/>
    </source>
</evidence>
<dbReference type="PANTHER" id="PTHR12268">
    <property type="entry name" value="E3 UBIQUITIN-PROTEIN LIGASE KCMF1"/>
    <property type="match status" value="1"/>
</dbReference>
<dbReference type="InterPro" id="IPR043145">
    <property type="entry name" value="Znf_ZZ_sf"/>
</dbReference>
<evidence type="ECO:0000256" key="8">
    <source>
        <dbReference type="PROSITE-ProRule" id="PRU00228"/>
    </source>
</evidence>
<dbReference type="GO" id="GO:0005886">
    <property type="term" value="C:plasma membrane"/>
    <property type="evidence" value="ECO:0007669"/>
    <property type="project" value="TreeGrafter"/>
</dbReference>
<evidence type="ECO:0000259" key="9">
    <source>
        <dbReference type="PROSITE" id="PS50135"/>
    </source>
</evidence>
<dbReference type="Gene3D" id="3.30.60.90">
    <property type="match status" value="1"/>
</dbReference>
<keyword evidence="7" id="KW-0206">Cytoskeleton</keyword>
<evidence type="ECO:0000256" key="7">
    <source>
        <dbReference type="ARBA" id="ARBA00023212"/>
    </source>
</evidence>
<dbReference type="InterPro" id="IPR050774">
    <property type="entry name" value="KCMF1/Dystrophin"/>
</dbReference>